<reference evidence="5 6" key="1">
    <citation type="submission" date="2020-04" db="EMBL/GenBank/DDBJ databases">
        <title>Luteolibacter sp. G-1-1-1 isolated from soil.</title>
        <authorList>
            <person name="Dahal R.H."/>
        </authorList>
    </citation>
    <scope>NUCLEOTIDE SEQUENCE [LARGE SCALE GENOMIC DNA]</scope>
    <source>
        <strain evidence="5 6">G-1-1-1</strain>
    </source>
</reference>
<sequence length="319" mass="33201">MKSSFSPLKSTRSAALTLGSFAALAHVAMADPTTSYNTGSLGKLADGASTAGVVVDQPGAIAAYEDFSSNYAGGDRTEIPFLSELNPASGSPFTIEFWAKPTSSDDADAPVGNRLGGNVNRSGWVFFQRASGWNFRMYNGNGTQNGWDITGGPAPLNTWTHVVAVWSGTAATLFVNGVDVTSPNAGPGGYNANTTEAFRVGALIGGDNGYNGGLDDVAFYPTALTPAQITAHYTTASSSVSGAYSSLVLADGAVLYLQQNPPSAKLEVTSLVPYATKVSFTGVLSQSEDLTTWTDLPAVTSPYTPPSPQPGKLFYRAHR</sequence>
<organism evidence="5 6">
    <name type="scientific">Luteolibacter luteus</name>
    <dbReference type="NCBI Taxonomy" id="2728835"/>
    <lineage>
        <taxon>Bacteria</taxon>
        <taxon>Pseudomonadati</taxon>
        <taxon>Verrucomicrobiota</taxon>
        <taxon>Verrucomicrobiia</taxon>
        <taxon>Verrucomicrobiales</taxon>
        <taxon>Verrucomicrobiaceae</taxon>
        <taxon>Luteolibacter</taxon>
    </lineage>
</organism>
<dbReference type="InterPro" id="IPR006558">
    <property type="entry name" value="LamG-like"/>
</dbReference>
<proteinExistence type="predicted"/>
<evidence type="ECO:0000259" key="4">
    <source>
        <dbReference type="SMART" id="SM00560"/>
    </source>
</evidence>
<keyword evidence="6" id="KW-1185">Reference proteome</keyword>
<gene>
    <name evidence="5" type="ORF">HHL09_19865</name>
</gene>
<dbReference type="RefSeq" id="WP_169456372.1">
    <property type="nucleotide sequence ID" value="NZ_CP051774.1"/>
</dbReference>
<dbReference type="EMBL" id="CP051774">
    <property type="protein sequence ID" value="QJE97946.1"/>
    <property type="molecule type" value="Genomic_DNA"/>
</dbReference>
<accession>A0A858RKV2</accession>
<dbReference type="AlphaFoldDB" id="A0A858RKV2"/>
<evidence type="ECO:0000256" key="3">
    <source>
        <dbReference type="SAM" id="SignalP"/>
    </source>
</evidence>
<feature type="chain" id="PRO_5033014007" evidence="3">
    <location>
        <begin position="26"/>
        <end position="319"/>
    </location>
</feature>
<protein>
    <submittedName>
        <fullName evidence="5">LamG domain-containing protein</fullName>
    </submittedName>
</protein>
<dbReference type="SUPFAM" id="SSF49899">
    <property type="entry name" value="Concanavalin A-like lectins/glucanases"/>
    <property type="match status" value="1"/>
</dbReference>
<keyword evidence="2" id="KW-1015">Disulfide bond</keyword>
<dbReference type="Proteomes" id="UP000501812">
    <property type="component" value="Chromosome"/>
</dbReference>
<dbReference type="SMART" id="SM00560">
    <property type="entry name" value="LamGL"/>
    <property type="match status" value="1"/>
</dbReference>
<dbReference type="Gene3D" id="2.60.120.200">
    <property type="match status" value="1"/>
</dbReference>
<evidence type="ECO:0000256" key="1">
    <source>
        <dbReference type="ARBA" id="ARBA00022729"/>
    </source>
</evidence>
<dbReference type="Pfam" id="PF13385">
    <property type="entry name" value="Laminin_G_3"/>
    <property type="match status" value="1"/>
</dbReference>
<dbReference type="InterPro" id="IPR013320">
    <property type="entry name" value="ConA-like_dom_sf"/>
</dbReference>
<dbReference type="KEGG" id="luo:HHL09_19865"/>
<keyword evidence="1 3" id="KW-0732">Signal</keyword>
<feature type="domain" description="LamG-like jellyroll fold" evidence="4">
    <location>
        <begin position="91"/>
        <end position="227"/>
    </location>
</feature>
<evidence type="ECO:0000313" key="6">
    <source>
        <dbReference type="Proteomes" id="UP000501812"/>
    </source>
</evidence>
<evidence type="ECO:0000256" key="2">
    <source>
        <dbReference type="ARBA" id="ARBA00023157"/>
    </source>
</evidence>
<feature type="signal peptide" evidence="3">
    <location>
        <begin position="1"/>
        <end position="25"/>
    </location>
</feature>
<name>A0A858RKV2_9BACT</name>
<evidence type="ECO:0000313" key="5">
    <source>
        <dbReference type="EMBL" id="QJE97946.1"/>
    </source>
</evidence>